<gene>
    <name evidence="2" type="ORF">J8273_8703</name>
</gene>
<dbReference type="AlphaFoldDB" id="A0A8J6E6W8"/>
<evidence type="ECO:0000313" key="3">
    <source>
        <dbReference type="Proteomes" id="UP000717585"/>
    </source>
</evidence>
<sequence>MEGSPQEMETTMEAMKEAWLNKIKKKSSRKAVANNLSRFVQFLQRERGSTEDEALSVIRSEEVRSLVPGFAASLNKATAAVTLSAVNSFRNSGRDNVKPLGQFEPVASEAIVRLVFPYNALALIISHTGMTATSARDIDVSELQIPPELSDWLLFTGAPSAMSAVMPSTFSQALKSVGLSVNQLRYAPTVHVDLNQLKKRVIETQRRTGRPRDPIKVRKVIKDKRISLTDEQFRHQLASSHLTTTRRPTILDLNPEIRSSADLVPPTLDDWLYNKLRIRMVQLHDQRKPEGGDTGEGESDDEALFDETAGEAEMPETAVEGEFDDEAGLEMLEGEWEDEESSDSDAEDSLVDNLSFLQSQQVECDMSERDTDEGVRSGANGSGLAPLYDSMKTREPSRRIRLRRYHESESDLGSSSDSEDGMPKLPVEAFEHIRDAGMTTVRLTRAEYDDLMEKREQEKHQK</sequence>
<feature type="region of interest" description="Disordered" evidence="1">
    <location>
        <begin position="362"/>
        <end position="427"/>
    </location>
</feature>
<dbReference type="EMBL" id="JAHDYR010000067">
    <property type="protein sequence ID" value="KAG9390010.1"/>
    <property type="molecule type" value="Genomic_DNA"/>
</dbReference>
<proteinExistence type="predicted"/>
<name>A0A8J6E6W8_9EUKA</name>
<keyword evidence="3" id="KW-1185">Reference proteome</keyword>
<protein>
    <submittedName>
        <fullName evidence="2">Uncharacterized protein</fullName>
    </submittedName>
</protein>
<dbReference type="Proteomes" id="UP000717585">
    <property type="component" value="Unassembled WGS sequence"/>
</dbReference>
<feature type="compositionally biased region" description="Basic and acidic residues" evidence="1">
    <location>
        <begin position="366"/>
        <end position="375"/>
    </location>
</feature>
<reference evidence="2" key="1">
    <citation type="submission" date="2021-05" db="EMBL/GenBank/DDBJ databases">
        <title>A free-living protist that lacks canonical eukaryotic 1 DNA replication and segregation systems.</title>
        <authorList>
            <person name="Salas-Leiva D.E."/>
            <person name="Tromer E.C."/>
            <person name="Curtis B.A."/>
            <person name="Jerlstrom-Hultqvist J."/>
            <person name="Kolisko M."/>
            <person name="Yi Z."/>
            <person name="Salas-Leiva J.S."/>
            <person name="Gallot-Lavallee L."/>
            <person name="Kops G.J.P.L."/>
            <person name="Archibald J.M."/>
            <person name="Simpson A.G.B."/>
            <person name="Roger A.J."/>
        </authorList>
    </citation>
    <scope>NUCLEOTIDE SEQUENCE</scope>
    <source>
        <strain evidence="2">BICM</strain>
    </source>
</reference>
<evidence type="ECO:0000256" key="1">
    <source>
        <dbReference type="SAM" id="MobiDB-lite"/>
    </source>
</evidence>
<accession>A0A8J6E6W8</accession>
<evidence type="ECO:0000313" key="2">
    <source>
        <dbReference type="EMBL" id="KAG9390010.1"/>
    </source>
</evidence>
<organism evidence="2 3">
    <name type="scientific">Carpediemonas membranifera</name>
    <dbReference type="NCBI Taxonomy" id="201153"/>
    <lineage>
        <taxon>Eukaryota</taxon>
        <taxon>Metamonada</taxon>
        <taxon>Carpediemonas-like organisms</taxon>
        <taxon>Carpediemonas</taxon>
    </lineage>
</organism>
<comment type="caution">
    <text evidence="2">The sequence shown here is derived from an EMBL/GenBank/DDBJ whole genome shotgun (WGS) entry which is preliminary data.</text>
</comment>